<keyword evidence="1" id="KW-0812">Transmembrane</keyword>
<evidence type="ECO:0000256" key="1">
    <source>
        <dbReference type="SAM" id="Phobius"/>
    </source>
</evidence>
<gene>
    <name evidence="2" type="ORF">E2C01_000587</name>
</gene>
<dbReference type="EMBL" id="VSRR010000015">
    <property type="protein sequence ID" value="MPC08018.1"/>
    <property type="molecule type" value="Genomic_DNA"/>
</dbReference>
<organism evidence="2 3">
    <name type="scientific">Portunus trituberculatus</name>
    <name type="common">Swimming crab</name>
    <name type="synonym">Neptunus trituberculatus</name>
    <dbReference type="NCBI Taxonomy" id="210409"/>
    <lineage>
        <taxon>Eukaryota</taxon>
        <taxon>Metazoa</taxon>
        <taxon>Ecdysozoa</taxon>
        <taxon>Arthropoda</taxon>
        <taxon>Crustacea</taxon>
        <taxon>Multicrustacea</taxon>
        <taxon>Malacostraca</taxon>
        <taxon>Eumalacostraca</taxon>
        <taxon>Eucarida</taxon>
        <taxon>Decapoda</taxon>
        <taxon>Pleocyemata</taxon>
        <taxon>Brachyura</taxon>
        <taxon>Eubrachyura</taxon>
        <taxon>Portunoidea</taxon>
        <taxon>Portunidae</taxon>
        <taxon>Portuninae</taxon>
        <taxon>Portunus</taxon>
    </lineage>
</organism>
<evidence type="ECO:0000313" key="3">
    <source>
        <dbReference type="Proteomes" id="UP000324222"/>
    </source>
</evidence>
<keyword evidence="3" id="KW-1185">Reference proteome</keyword>
<protein>
    <submittedName>
        <fullName evidence="2">Uncharacterized protein</fullName>
    </submittedName>
</protein>
<evidence type="ECO:0000313" key="2">
    <source>
        <dbReference type="EMBL" id="MPC08018.1"/>
    </source>
</evidence>
<sequence length="85" mass="9958">MYRELTKRFVRGFTRACERRNRLKREAGEAWAGLEGREGRRRVSCGRRGHICGQVAYLLLLFSIFRLLLILFLIIVTNILLIFSS</sequence>
<keyword evidence="1" id="KW-1133">Transmembrane helix</keyword>
<feature type="transmembrane region" description="Helical" evidence="1">
    <location>
        <begin position="57"/>
        <end position="83"/>
    </location>
</feature>
<name>A0A5B7CFK9_PORTR</name>
<dbReference type="Proteomes" id="UP000324222">
    <property type="component" value="Unassembled WGS sequence"/>
</dbReference>
<dbReference type="AlphaFoldDB" id="A0A5B7CFK9"/>
<reference evidence="2 3" key="1">
    <citation type="submission" date="2019-05" db="EMBL/GenBank/DDBJ databases">
        <title>Another draft genome of Portunus trituberculatus and its Hox gene families provides insights of decapod evolution.</title>
        <authorList>
            <person name="Jeong J.-H."/>
            <person name="Song I."/>
            <person name="Kim S."/>
            <person name="Choi T."/>
            <person name="Kim D."/>
            <person name="Ryu S."/>
            <person name="Kim W."/>
        </authorList>
    </citation>
    <scope>NUCLEOTIDE SEQUENCE [LARGE SCALE GENOMIC DNA]</scope>
    <source>
        <tissue evidence="2">Muscle</tissue>
    </source>
</reference>
<keyword evidence="1" id="KW-0472">Membrane</keyword>
<comment type="caution">
    <text evidence="2">The sequence shown here is derived from an EMBL/GenBank/DDBJ whole genome shotgun (WGS) entry which is preliminary data.</text>
</comment>
<proteinExistence type="predicted"/>
<accession>A0A5B7CFK9</accession>